<accession>A0A4R5BUN6</accession>
<feature type="region of interest" description="Disordered" evidence="1">
    <location>
        <begin position="94"/>
        <end position="132"/>
    </location>
</feature>
<keyword evidence="4" id="KW-1185">Reference proteome</keyword>
<keyword evidence="2" id="KW-0812">Transmembrane</keyword>
<evidence type="ECO:0000313" key="4">
    <source>
        <dbReference type="Proteomes" id="UP000294723"/>
    </source>
</evidence>
<comment type="caution">
    <text evidence="3">The sequence shown here is derived from an EMBL/GenBank/DDBJ whole genome shotgun (WGS) entry which is preliminary data.</text>
</comment>
<evidence type="ECO:0000256" key="2">
    <source>
        <dbReference type="SAM" id="Phobius"/>
    </source>
</evidence>
<feature type="transmembrane region" description="Helical" evidence="2">
    <location>
        <begin position="298"/>
        <end position="316"/>
    </location>
</feature>
<dbReference type="AlphaFoldDB" id="A0A4R5BUN6"/>
<feature type="transmembrane region" description="Helical" evidence="2">
    <location>
        <begin position="165"/>
        <end position="186"/>
    </location>
</feature>
<protein>
    <submittedName>
        <fullName evidence="3">Uncharacterized protein</fullName>
    </submittedName>
</protein>
<dbReference type="EMBL" id="SMLA01000013">
    <property type="protein sequence ID" value="TDD89253.1"/>
    <property type="molecule type" value="Genomic_DNA"/>
</dbReference>
<keyword evidence="2" id="KW-0472">Membrane</keyword>
<feature type="transmembrane region" description="Helical" evidence="2">
    <location>
        <begin position="258"/>
        <end position="278"/>
    </location>
</feature>
<proteinExistence type="predicted"/>
<reference evidence="3 4" key="1">
    <citation type="submission" date="2019-03" db="EMBL/GenBank/DDBJ databases">
        <title>Draft genome sequences of novel Actinobacteria.</title>
        <authorList>
            <person name="Sahin N."/>
            <person name="Ay H."/>
            <person name="Saygin H."/>
        </authorList>
    </citation>
    <scope>NUCLEOTIDE SEQUENCE [LARGE SCALE GENOMIC DNA]</scope>
    <source>
        <strain evidence="3 4">5K548</strain>
    </source>
</reference>
<evidence type="ECO:0000256" key="1">
    <source>
        <dbReference type="SAM" id="MobiDB-lite"/>
    </source>
</evidence>
<feature type="transmembrane region" description="Helical" evidence="2">
    <location>
        <begin position="227"/>
        <end position="246"/>
    </location>
</feature>
<evidence type="ECO:0000313" key="3">
    <source>
        <dbReference type="EMBL" id="TDD89253.1"/>
    </source>
</evidence>
<dbReference type="Proteomes" id="UP000294723">
    <property type="component" value="Unassembled WGS sequence"/>
</dbReference>
<organism evidence="3 4">
    <name type="scientific">Saccharopolyspora karakumensis</name>
    <dbReference type="NCBI Taxonomy" id="2530386"/>
    <lineage>
        <taxon>Bacteria</taxon>
        <taxon>Bacillati</taxon>
        <taxon>Actinomycetota</taxon>
        <taxon>Actinomycetes</taxon>
        <taxon>Pseudonocardiales</taxon>
        <taxon>Pseudonocardiaceae</taxon>
        <taxon>Saccharopolyspora</taxon>
    </lineage>
</organism>
<sequence length="346" mass="36984">MRELRALAGYVEKQVSSASCTPLVIDAKAQLDTAERTVLEARWFWRGSAVDGALANMNAAHALLLQVMPRQDLRAMLPDLVAVIESHLPPHDRRRVTTVGVARESGTGPADSPPPRQADEGAPGGDGNGRLPTVVERRTIAEAMRASYRVQESEVIRERSFTYLVYKWAGGLFAVTVLIALLAFWFPNALPLCFHPVPPVPPTHHAVVCPTGGAPNPGALPVQGWDYLVVELAGLIAAAVTGAATLQQLHGTATASNVPITLAVLKLPTGALTAVLGILLMRGQFLPGLTALDTSAQIIAWAIIFGAAQQLFTRFVDERGTAVMRAVPAPGPDLPRKSENRTPYRT</sequence>
<feature type="compositionally biased region" description="Basic and acidic residues" evidence="1">
    <location>
        <begin position="334"/>
        <end position="346"/>
    </location>
</feature>
<keyword evidence="2" id="KW-1133">Transmembrane helix</keyword>
<name>A0A4R5BUN6_9PSEU</name>
<feature type="region of interest" description="Disordered" evidence="1">
    <location>
        <begin position="327"/>
        <end position="346"/>
    </location>
</feature>
<gene>
    <name evidence="3" type="ORF">E1202_12085</name>
</gene>